<organism evidence="3 4">
    <name type="scientific">Thermomonospora cellulosilytica</name>
    <dbReference type="NCBI Taxonomy" id="1411118"/>
    <lineage>
        <taxon>Bacteria</taxon>
        <taxon>Bacillati</taxon>
        <taxon>Actinomycetota</taxon>
        <taxon>Actinomycetes</taxon>
        <taxon>Streptosporangiales</taxon>
        <taxon>Thermomonosporaceae</taxon>
        <taxon>Thermomonospora</taxon>
    </lineage>
</organism>
<dbReference type="Pfam" id="PF00248">
    <property type="entry name" value="Aldo_ket_red"/>
    <property type="match status" value="1"/>
</dbReference>
<dbReference type="GO" id="GO:0005737">
    <property type="term" value="C:cytoplasm"/>
    <property type="evidence" value="ECO:0007669"/>
    <property type="project" value="TreeGrafter"/>
</dbReference>
<protein>
    <submittedName>
        <fullName evidence="3">Aryl-alcohol dehydrogenase-like predicted oxidoreductase</fullName>
    </submittedName>
</protein>
<dbReference type="RefSeq" id="WP_182707550.1">
    <property type="nucleotide sequence ID" value="NZ_JACJII010000001.1"/>
</dbReference>
<dbReference type="InterPro" id="IPR050791">
    <property type="entry name" value="Aldo-Keto_reductase"/>
</dbReference>
<dbReference type="AlphaFoldDB" id="A0A7W3N3A8"/>
<keyword evidence="4" id="KW-1185">Reference proteome</keyword>
<dbReference type="EMBL" id="JACJII010000001">
    <property type="protein sequence ID" value="MBA9006745.1"/>
    <property type="molecule type" value="Genomic_DNA"/>
</dbReference>
<dbReference type="PANTHER" id="PTHR43625">
    <property type="entry name" value="AFLATOXIN B1 ALDEHYDE REDUCTASE"/>
    <property type="match status" value="1"/>
</dbReference>
<gene>
    <name evidence="3" type="ORF">HNR21_005627</name>
</gene>
<feature type="domain" description="NADP-dependent oxidoreductase" evidence="2">
    <location>
        <begin position="22"/>
        <end position="323"/>
    </location>
</feature>
<evidence type="ECO:0000256" key="1">
    <source>
        <dbReference type="ARBA" id="ARBA00023002"/>
    </source>
</evidence>
<evidence type="ECO:0000313" key="3">
    <source>
        <dbReference type="EMBL" id="MBA9006745.1"/>
    </source>
</evidence>
<dbReference type="InterPro" id="IPR036812">
    <property type="entry name" value="NAD(P)_OxRdtase_dom_sf"/>
</dbReference>
<name>A0A7W3N3A8_9ACTN</name>
<dbReference type="PANTHER" id="PTHR43625:SF40">
    <property type="entry name" value="ALDO-KETO REDUCTASE YAKC [NADP(+)]"/>
    <property type="match status" value="1"/>
</dbReference>
<accession>A0A7W3N3A8</accession>
<dbReference type="Gene3D" id="3.20.20.100">
    <property type="entry name" value="NADP-dependent oxidoreductase domain"/>
    <property type="match status" value="1"/>
</dbReference>
<keyword evidence="1" id="KW-0560">Oxidoreductase</keyword>
<evidence type="ECO:0000259" key="2">
    <source>
        <dbReference type="Pfam" id="PF00248"/>
    </source>
</evidence>
<dbReference type="InterPro" id="IPR023210">
    <property type="entry name" value="NADP_OxRdtase_dom"/>
</dbReference>
<dbReference type="Proteomes" id="UP000539313">
    <property type="component" value="Unassembled WGS sequence"/>
</dbReference>
<comment type="caution">
    <text evidence="3">The sequence shown here is derived from an EMBL/GenBank/DDBJ whole genome shotgun (WGS) entry which is preliminary data.</text>
</comment>
<proteinExistence type="predicted"/>
<evidence type="ECO:0000313" key="4">
    <source>
        <dbReference type="Proteomes" id="UP000539313"/>
    </source>
</evidence>
<dbReference type="GO" id="GO:0016491">
    <property type="term" value="F:oxidoreductase activity"/>
    <property type="evidence" value="ECO:0007669"/>
    <property type="project" value="UniProtKB-KW"/>
</dbReference>
<sequence length="338" mass="36311">MTKKQIDTLPTRRLGELEVPAIGFGAMVLSPGMYGEIDDDRALNALRHAFDHGAAFVDTSDGYGADGHNERLVGRALKGRREQITVATKFGFRIPEGAEAHTFPVGFAFGELAVNAEPRYVRGYAEASLRNLGTDVIDLYYPHFPDPQVPIEDTVGAVAELVEDGLVRHLGLSNVTADQLRRAHAVHPVQAVQAEWSMWRPVDADLLAVARELGVGVVAWSPLGAGFLTGTVRSVRDGDFRRNNPRFADANLAANNDAYTALRAIAADLGITQGQLALAWLLHQAPDVVPIPGSRTPAHIEENLQAAHIGLHPDTLARIDEVLARLEPAGGTLLGGNA</sequence>
<dbReference type="SUPFAM" id="SSF51430">
    <property type="entry name" value="NAD(P)-linked oxidoreductase"/>
    <property type="match status" value="1"/>
</dbReference>
<reference evidence="3 4" key="1">
    <citation type="submission" date="2020-08" db="EMBL/GenBank/DDBJ databases">
        <title>Sequencing the genomes of 1000 actinobacteria strains.</title>
        <authorList>
            <person name="Klenk H.-P."/>
        </authorList>
    </citation>
    <scope>NUCLEOTIDE SEQUENCE [LARGE SCALE GENOMIC DNA]</scope>
    <source>
        <strain evidence="3 4">DSM 45823</strain>
    </source>
</reference>